<reference evidence="11" key="1">
    <citation type="journal article" date="2019" name="Int. J. Syst. Evol. Microbiol.">
        <title>The Global Catalogue of Microorganisms (GCM) 10K type strain sequencing project: providing services to taxonomists for standard genome sequencing and annotation.</title>
        <authorList>
            <consortium name="The Broad Institute Genomics Platform"/>
            <consortium name="The Broad Institute Genome Sequencing Center for Infectious Disease"/>
            <person name="Wu L."/>
            <person name="Ma J."/>
        </authorList>
    </citation>
    <scope>NUCLEOTIDE SEQUENCE [LARGE SCALE GENOMIC DNA]</scope>
    <source>
        <strain evidence="11">KCTC 42107</strain>
    </source>
</reference>
<dbReference type="InterPro" id="IPR004385">
    <property type="entry name" value="NDP_pyrophosphatase"/>
</dbReference>
<keyword evidence="6" id="KW-0378">Hydrolase</keyword>
<protein>
    <recommendedName>
        <fullName evidence="5">GDP-mannose pyrophosphatase</fullName>
    </recommendedName>
    <alternativeName>
        <fullName evidence="7">GDP-mannose hydrolase</fullName>
    </alternativeName>
    <alternativeName>
        <fullName evidence="8">GDPMK</fullName>
    </alternativeName>
</protein>
<evidence type="ECO:0000313" key="10">
    <source>
        <dbReference type="EMBL" id="MFD2602858.1"/>
    </source>
</evidence>
<evidence type="ECO:0000256" key="4">
    <source>
        <dbReference type="ARBA" id="ARBA00011738"/>
    </source>
</evidence>
<dbReference type="Proteomes" id="UP001597480">
    <property type="component" value="Unassembled WGS sequence"/>
</dbReference>
<evidence type="ECO:0000256" key="5">
    <source>
        <dbReference type="ARBA" id="ARBA00016377"/>
    </source>
</evidence>
<dbReference type="EMBL" id="JBHUMD010000026">
    <property type="protein sequence ID" value="MFD2602858.1"/>
    <property type="molecule type" value="Genomic_DNA"/>
</dbReference>
<evidence type="ECO:0000256" key="2">
    <source>
        <dbReference type="ARBA" id="ARBA00001946"/>
    </source>
</evidence>
<evidence type="ECO:0000259" key="9">
    <source>
        <dbReference type="PROSITE" id="PS51462"/>
    </source>
</evidence>
<dbReference type="RefSeq" id="WP_379821329.1">
    <property type="nucleotide sequence ID" value="NZ_JBHUMD010000026.1"/>
</dbReference>
<dbReference type="InterPro" id="IPR015797">
    <property type="entry name" value="NUDIX_hydrolase-like_dom_sf"/>
</dbReference>
<evidence type="ECO:0000256" key="6">
    <source>
        <dbReference type="ARBA" id="ARBA00022801"/>
    </source>
</evidence>
<dbReference type="InterPro" id="IPR000086">
    <property type="entry name" value="NUDIX_hydrolase_dom"/>
</dbReference>
<comment type="subunit">
    <text evidence="4">Homodimer.</text>
</comment>
<dbReference type="CDD" id="cd24157">
    <property type="entry name" value="NUDIX_GDPMK"/>
    <property type="match status" value="1"/>
</dbReference>
<dbReference type="PROSITE" id="PS51462">
    <property type="entry name" value="NUDIX"/>
    <property type="match status" value="1"/>
</dbReference>
<accession>A0ABW5NXQ1</accession>
<dbReference type="Gene3D" id="3.90.79.10">
    <property type="entry name" value="Nucleoside Triphosphate Pyrophosphohydrolase"/>
    <property type="match status" value="1"/>
</dbReference>
<comment type="catalytic activity">
    <reaction evidence="1">
        <text>GDP-alpha-D-mannose + H2O = alpha-D-mannose 1-phosphate + GMP + 2 H(+)</text>
        <dbReference type="Rhea" id="RHEA:27978"/>
        <dbReference type="ChEBI" id="CHEBI:15377"/>
        <dbReference type="ChEBI" id="CHEBI:15378"/>
        <dbReference type="ChEBI" id="CHEBI:57527"/>
        <dbReference type="ChEBI" id="CHEBI:58115"/>
        <dbReference type="ChEBI" id="CHEBI:58409"/>
    </reaction>
</comment>
<dbReference type="PANTHER" id="PTHR11839">
    <property type="entry name" value="UDP/ADP-SUGAR PYROPHOSPHATASE"/>
    <property type="match status" value="1"/>
</dbReference>
<proteinExistence type="inferred from homology"/>
<keyword evidence="11" id="KW-1185">Reference proteome</keyword>
<sequence>MSEKVKIESTVLLSDNWGKLNKVTYKYQLKDGFWQTQEREVYNRGNGAVILLYNKNKGTVILTRQFRLPTWFNGNADGQMIEACAGMLDEMDPEDCIKRETEEETGYNLSDIRKIMEVYMSPGSVTEILYFFVGAYSDDMKTGTGGGLDNEQENIEVLEFDFNDSLRMIETGEIKDAKTIMLLQYAKIHDLV</sequence>
<comment type="similarity">
    <text evidence="3">Belongs to the Nudix hydrolase family. NudK subfamily.</text>
</comment>
<dbReference type="NCBIfam" id="TIGR00052">
    <property type="entry name" value="nudix-type nucleoside diphosphatase, YffH/AdpP family"/>
    <property type="match status" value="1"/>
</dbReference>
<evidence type="ECO:0000256" key="1">
    <source>
        <dbReference type="ARBA" id="ARBA00000847"/>
    </source>
</evidence>
<evidence type="ECO:0000313" key="11">
    <source>
        <dbReference type="Proteomes" id="UP001597480"/>
    </source>
</evidence>
<dbReference type="PANTHER" id="PTHR11839:SF18">
    <property type="entry name" value="NUDIX HYDROLASE DOMAIN-CONTAINING PROTEIN"/>
    <property type="match status" value="1"/>
</dbReference>
<organism evidence="10 11">
    <name type="scientific">Flavobacterium suzhouense</name>
    <dbReference type="NCBI Taxonomy" id="1529638"/>
    <lineage>
        <taxon>Bacteria</taxon>
        <taxon>Pseudomonadati</taxon>
        <taxon>Bacteroidota</taxon>
        <taxon>Flavobacteriia</taxon>
        <taxon>Flavobacteriales</taxon>
        <taxon>Flavobacteriaceae</taxon>
        <taxon>Flavobacterium</taxon>
    </lineage>
</organism>
<evidence type="ECO:0000256" key="7">
    <source>
        <dbReference type="ARBA" id="ARBA00032162"/>
    </source>
</evidence>
<dbReference type="Pfam" id="PF00293">
    <property type="entry name" value="NUDIX"/>
    <property type="match status" value="1"/>
</dbReference>
<evidence type="ECO:0000256" key="8">
    <source>
        <dbReference type="ARBA" id="ARBA00032272"/>
    </source>
</evidence>
<dbReference type="SUPFAM" id="SSF55811">
    <property type="entry name" value="Nudix"/>
    <property type="match status" value="1"/>
</dbReference>
<evidence type="ECO:0000256" key="3">
    <source>
        <dbReference type="ARBA" id="ARBA00007275"/>
    </source>
</evidence>
<comment type="caution">
    <text evidence="10">The sequence shown here is derived from an EMBL/GenBank/DDBJ whole genome shotgun (WGS) entry which is preliminary data.</text>
</comment>
<gene>
    <name evidence="10" type="ORF">ACFSR3_12380</name>
</gene>
<feature type="domain" description="Nudix hydrolase" evidence="9">
    <location>
        <begin position="43"/>
        <end position="182"/>
    </location>
</feature>
<name>A0ABW5NXQ1_9FLAO</name>
<comment type="cofactor">
    <cofactor evidence="2">
        <name>Mg(2+)</name>
        <dbReference type="ChEBI" id="CHEBI:18420"/>
    </cofactor>
</comment>